<name>A0A809ZC48_9BRAD</name>
<sequence length="73" mass="8888">MKAHVRDIKKEAQQLMDDGEIDEFYLDQNRRHYVVHFRVRTSWAQVPFASSPRTPYVTNFTRQQIRRRIRSLP</sequence>
<evidence type="ECO:0000313" key="2">
    <source>
        <dbReference type="EMBL" id="BCE48330.1"/>
    </source>
</evidence>
<evidence type="ECO:0000313" key="3">
    <source>
        <dbReference type="EMBL" id="BCE91846.1"/>
    </source>
</evidence>
<gene>
    <name evidence="3" type="ORF">XF10B_46440</name>
    <name evidence="1" type="ORF">XF1B_47460</name>
    <name evidence="2" type="ORF">XF4B_46790</name>
</gene>
<reference evidence="2" key="3">
    <citation type="submission" date="2020-05" db="EMBL/GenBank/DDBJ databases">
        <title>Complete genome sequence of Bradyrhizobium diazoefficiens XF4 isolated from soybean nodule.</title>
        <authorList>
            <person name="Noda R."/>
            <person name="Kakizaki K."/>
            <person name="Minamisawa K."/>
        </authorList>
    </citation>
    <scope>NUCLEOTIDE SEQUENCE</scope>
    <source>
        <strain evidence="2">XF4</strain>
    </source>
</reference>
<dbReference type="AlphaFoldDB" id="A0A809ZC48"/>
<reference evidence="1" key="1">
    <citation type="submission" date="2020-05" db="EMBL/GenBank/DDBJ databases">
        <title>Complete genome sequence of Bradyrhizobium diazoefficiens XF1 isolated from soybean nodule.</title>
        <authorList>
            <person name="Noda R."/>
            <person name="Kakizaki K."/>
            <person name="Minamisawa K."/>
        </authorList>
    </citation>
    <scope>NUCLEOTIDE SEQUENCE</scope>
    <source>
        <strain evidence="1">XF1</strain>
    </source>
</reference>
<dbReference type="EMBL" id="AP023099">
    <property type="protein sequence ID" value="BCE91846.1"/>
    <property type="molecule type" value="Genomic_DNA"/>
</dbReference>
<proteinExistence type="predicted"/>
<reference evidence="3" key="2">
    <citation type="submission" date="2020-05" db="EMBL/GenBank/DDBJ databases">
        <title>Complete genome sequence of Bradyrhizobium diazoefficiens XF10 isolated from soybean nodule.</title>
        <authorList>
            <person name="Noda R."/>
            <person name="Kakizaki K."/>
            <person name="Minamisawa K."/>
        </authorList>
    </citation>
    <scope>NUCLEOTIDE SEQUENCE</scope>
    <source>
        <strain evidence="3">XF10</strain>
    </source>
</reference>
<dbReference type="EMBL" id="AP023094">
    <property type="protein sequence ID" value="BCE48330.1"/>
    <property type="molecule type" value="Genomic_DNA"/>
</dbReference>
<protein>
    <submittedName>
        <fullName evidence="2">Uncharacterized protein</fullName>
    </submittedName>
</protein>
<accession>A0A809ZC48</accession>
<dbReference type="EMBL" id="AP023091">
    <property type="protein sequence ID" value="BCE22065.1"/>
    <property type="molecule type" value="Genomic_DNA"/>
</dbReference>
<organism evidence="2">
    <name type="scientific">Bradyrhizobium diazoefficiens</name>
    <dbReference type="NCBI Taxonomy" id="1355477"/>
    <lineage>
        <taxon>Bacteria</taxon>
        <taxon>Pseudomonadati</taxon>
        <taxon>Pseudomonadota</taxon>
        <taxon>Alphaproteobacteria</taxon>
        <taxon>Hyphomicrobiales</taxon>
        <taxon>Nitrobacteraceae</taxon>
        <taxon>Bradyrhizobium</taxon>
    </lineage>
</organism>
<evidence type="ECO:0000313" key="1">
    <source>
        <dbReference type="EMBL" id="BCE22065.1"/>
    </source>
</evidence>